<keyword evidence="2" id="KW-1185">Reference proteome</keyword>
<dbReference type="AlphaFoldDB" id="U5T5S1"/>
<accession>U5T5S1</accession>
<protein>
    <submittedName>
        <fullName evidence="1">Uncharacterized protein</fullName>
    </submittedName>
</protein>
<sequence>MFFLDHMRYKEQDLNVIDGDSNRKDWTFWCDLDFPD</sequence>
<dbReference type="HOGENOM" id="CLU_3358585_0_0_6"/>
<dbReference type="Proteomes" id="UP000017640">
    <property type="component" value="Chromosome"/>
</dbReference>
<name>U5T5S1_9GAMM</name>
<reference evidence="1 2" key="1">
    <citation type="journal article" date="2013" name="BMC Genomics">
        <title>Genomes of "Spiribacter", a streamlined, successful halophilic bacterium.</title>
        <authorList>
            <person name="Lopez-Perez M."/>
            <person name="Ghai R."/>
            <person name="Leon M.J."/>
            <person name="Rodriguez-Olmos A."/>
            <person name="Copa-Patino J.L."/>
            <person name="Soliveri J."/>
            <person name="Sanchez-Porro C."/>
            <person name="Ventosa A."/>
            <person name="Rodriguez-Valera F."/>
        </authorList>
    </citation>
    <scope>NUCLEOTIDE SEQUENCE [LARGE SCALE GENOMIC DNA]</scope>
    <source>
        <strain evidence="1 2">UAH-SP71</strain>
    </source>
</reference>
<dbReference type="KEGG" id="spiu:SPICUR_08415"/>
<dbReference type="EMBL" id="CP005990">
    <property type="protein sequence ID" value="AGY92611.1"/>
    <property type="molecule type" value="Genomic_DNA"/>
</dbReference>
<evidence type="ECO:0000313" key="1">
    <source>
        <dbReference type="EMBL" id="AGY92611.1"/>
    </source>
</evidence>
<evidence type="ECO:0000313" key="2">
    <source>
        <dbReference type="Proteomes" id="UP000017640"/>
    </source>
</evidence>
<proteinExistence type="predicted"/>
<gene>
    <name evidence="1" type="ORF">SPICUR_08415</name>
</gene>
<organism evidence="1 2">
    <name type="scientific">Spiribacter curvatus</name>
    <dbReference type="NCBI Taxonomy" id="1335757"/>
    <lineage>
        <taxon>Bacteria</taxon>
        <taxon>Pseudomonadati</taxon>
        <taxon>Pseudomonadota</taxon>
        <taxon>Gammaproteobacteria</taxon>
        <taxon>Chromatiales</taxon>
        <taxon>Ectothiorhodospiraceae</taxon>
        <taxon>Spiribacter</taxon>
    </lineage>
</organism>